<organism evidence="1">
    <name type="scientific">Pithovirus LCPAC201</name>
    <dbReference type="NCBI Taxonomy" id="2506591"/>
    <lineage>
        <taxon>Viruses</taxon>
        <taxon>Pithoviruses</taxon>
    </lineage>
</organism>
<reference evidence="1" key="1">
    <citation type="journal article" date="2019" name="MBio">
        <title>Virus Genomes from Deep Sea Sediments Expand the Ocean Megavirome and Support Independent Origins of Viral Gigantism.</title>
        <authorList>
            <person name="Backstrom D."/>
            <person name="Yutin N."/>
            <person name="Jorgensen S.L."/>
            <person name="Dharamshi J."/>
            <person name="Homa F."/>
            <person name="Zaremba-Niedwiedzka K."/>
            <person name="Spang A."/>
            <person name="Wolf Y.I."/>
            <person name="Koonin E.V."/>
            <person name="Ettema T.J."/>
        </authorList>
    </citation>
    <scope>NUCLEOTIDE SEQUENCE</scope>
</reference>
<name>A0A481Z7C6_9VIRU</name>
<accession>A0A481Z7C6</accession>
<gene>
    <name evidence="1" type="ORF">LCPAC201_02910</name>
</gene>
<sequence length="257" mass="29375">MNPTQTQTQLSTDQLVIFTPPSEQLKNDLLSRKVDNIVVSTISTDDRITDIIYLDFIFCDNMIQARVEERPSYSLVCFIEDDETIGDVFRYYDGEIYHTIDKLDILSKTKSQLAEIRGKDGENTESVGEITVITVSNSKDNKGSFRYIHCMGHKYENIKSVFKSVTFHISRCGKYQHRIDFAVLVTERQAINAAENFLSGTLYRKYYNLIADDLFCKRLPWVEAMKEYKCRGDCLTGSRFIGGLTSVDGHIEFSCGS</sequence>
<dbReference type="EMBL" id="MK500506">
    <property type="protein sequence ID" value="QBK90990.1"/>
    <property type="molecule type" value="Genomic_DNA"/>
</dbReference>
<evidence type="ECO:0000313" key="1">
    <source>
        <dbReference type="EMBL" id="QBK90990.1"/>
    </source>
</evidence>
<protein>
    <submittedName>
        <fullName evidence="1">Uncharacterized protein</fullName>
    </submittedName>
</protein>
<proteinExistence type="predicted"/>